<dbReference type="InterPro" id="IPR037524">
    <property type="entry name" value="PA14/GLEYA"/>
</dbReference>
<evidence type="ECO:0000313" key="5">
    <source>
        <dbReference type="EMBL" id="SFQ40274.1"/>
    </source>
</evidence>
<proteinExistence type="predicted"/>
<protein>
    <submittedName>
        <fullName evidence="5">Fibronectin type III domain-containing protein</fullName>
    </submittedName>
</protein>
<dbReference type="PROSITE" id="PS50853">
    <property type="entry name" value="FN3"/>
    <property type="match status" value="6"/>
</dbReference>
<feature type="domain" description="Fibronectin type-III" evidence="3">
    <location>
        <begin position="1724"/>
        <end position="1814"/>
    </location>
</feature>
<evidence type="ECO:0000256" key="1">
    <source>
        <dbReference type="ARBA" id="ARBA00022737"/>
    </source>
</evidence>
<dbReference type="Gene3D" id="2.60.120.380">
    <property type="match status" value="1"/>
</dbReference>
<dbReference type="NCBIfam" id="TIGR04183">
    <property type="entry name" value="Por_Secre_tail"/>
    <property type="match status" value="1"/>
</dbReference>
<feature type="domain" description="Fibronectin type-III" evidence="3">
    <location>
        <begin position="1359"/>
        <end position="1450"/>
    </location>
</feature>
<evidence type="ECO:0000313" key="6">
    <source>
        <dbReference type="Proteomes" id="UP000199031"/>
    </source>
</evidence>
<dbReference type="InterPro" id="IPR003961">
    <property type="entry name" value="FN3_dom"/>
</dbReference>
<dbReference type="GO" id="GO:0005509">
    <property type="term" value="F:calcium ion binding"/>
    <property type="evidence" value="ECO:0007669"/>
    <property type="project" value="InterPro"/>
</dbReference>
<feature type="domain" description="Fibronectin type-III" evidence="3">
    <location>
        <begin position="894"/>
        <end position="984"/>
    </location>
</feature>
<feature type="signal peptide" evidence="2">
    <location>
        <begin position="1"/>
        <end position="25"/>
    </location>
</feature>
<evidence type="ECO:0000256" key="2">
    <source>
        <dbReference type="SAM" id="SignalP"/>
    </source>
</evidence>
<dbReference type="Pfam" id="PF00041">
    <property type="entry name" value="fn3"/>
    <property type="match status" value="2"/>
</dbReference>
<dbReference type="InterPro" id="IPR036116">
    <property type="entry name" value="FN3_sf"/>
</dbReference>
<reference evidence="5 6" key="1">
    <citation type="submission" date="2016-10" db="EMBL/GenBank/DDBJ databases">
        <authorList>
            <person name="de Groot N.N."/>
        </authorList>
    </citation>
    <scope>NUCLEOTIDE SEQUENCE [LARGE SCALE GENOMIC DNA]</scope>
    <source>
        <strain evidence="5 6">DSM 28286</strain>
    </source>
</reference>
<dbReference type="InterPro" id="IPR011658">
    <property type="entry name" value="PA14_dom"/>
</dbReference>
<keyword evidence="1" id="KW-0677">Repeat</keyword>
<name>A0A1I5Y7W5_9BACT</name>
<keyword evidence="2" id="KW-0732">Signal</keyword>
<dbReference type="STRING" id="1465490.SAMN05444277_11113"/>
<feature type="domain" description="PA14" evidence="4">
    <location>
        <begin position="639"/>
        <end position="786"/>
    </location>
</feature>
<evidence type="ECO:0000259" key="3">
    <source>
        <dbReference type="PROSITE" id="PS50853"/>
    </source>
</evidence>
<accession>A0A1I5Y7W5</accession>
<organism evidence="5 6">
    <name type="scientific">Parafilimonas terrae</name>
    <dbReference type="NCBI Taxonomy" id="1465490"/>
    <lineage>
        <taxon>Bacteria</taxon>
        <taxon>Pseudomonadati</taxon>
        <taxon>Bacteroidota</taxon>
        <taxon>Chitinophagia</taxon>
        <taxon>Chitinophagales</taxon>
        <taxon>Chitinophagaceae</taxon>
        <taxon>Parafilimonas</taxon>
    </lineage>
</organism>
<sequence length="2110" mass="228845">MKQNFTLVFLLLVLFLAGFHKNVKAQSVLNPNDPVINYDPQNPPAEPPYGQIGKWVRTKNVSWNSDSYKAYIYEGSCFRLKFPKSYNPTANDGKKYPMAIVFHGGGESGPITDNETQLYHGGKPYMDAVDNGTFDGYVLFMQSQGFWGVTSYQRIIDIIDYMVQYNKLDPFCMSVNGLSSGGQASWEMILNYPDYIGASLPMSNVSIGYKEPSVVNKLKFTPIWNFQGELDGSPSPSTAQQVRDAMVAAGANYRYSEYANTAHSTWDRAFAEPDFFPFMLRGYSSNPWVLYGRTGFCTSDAINVTIGVAPGFDKYEWRKDGNLINNATGNTITATSFGVYEARVLRGTLWSDWSHIPVNIHITPPTKAPPIKVSGLMSNVIVSGDGKDYVNLEIPDSGYTSYAWKKVGSGTVLGTERIFKATEPGNYTVAVTKEYSCSSVPSDPFLVVNASGQHAPSPATNLVANANSGTEVLLTWLDNPHPQYNETAFEIYRSQSAEGQYNYIGKTSAGSLEYTDATASPGVNYYYRVRAINNNGAAEMSNIANTATTADNIAPTAPGNLQIVYTTNSSIKISWNSSTDNIGVANYQVYVNNQKSYTTTDTTFLISGLKTGKRYTIYIKAADSSGNVSSQSEIKSAAAVLNGLVYKYYEGYWRNVPDFNTLMPLETGITPNINLKPARRQPQLAFLWQGYINIPVDGTYTFTTNSDDGSKFWLNEYDPGIKPFINNDDGVRRSAKSKSNTIQLKKGLYPISLAYFQNKGPRTMQLAWACKELFGNTTKRIIANAYFKSNYVPEGTAPNKPLNLTATATSFDKIKLTWTDNSNNETGFQVYRKVVNGTQTIIYTTGAGVSSFIDSGLNPRTKYIYRINAVNGFGTSAKTPLVNAITKALPAIKTPTFFKVSTLSSSSIKLTWKDNNTTEANYRVLRSVSDSLHFKLAAVLPQNSNAYTDSNLYGNMVYYYKVEAINDLAASPATVAVKGTTLNSKPLIDNGFLNSQQLTVKAGAQTIVQVNASDADGDQLTYSYSNIPSFANLTDNGNGTATLVFNPLSSNIGTYNGLKIRVTDTHGGKDSLVFKLVVNTNTSPVIDSIADYTINEGGHLNITLNATDPNTEQTLQWSVKGLPSGYSISPINNRSATLTVKPGYGASGIYNAEVTANDGAGGIVKRSFTLTVSDYDPNLEVYIRFKDLNDMGTPWNNITSVNTPALKDNLGRTTNIGLNMQTSWWSVWHEGPSTGNNSGIYPDNVLKDYYYFGVFGGPETVTSQITGLDTSRKYSISFYAGSVWIGASDNGTTVYTIGSQSKSLYVQGNTTNTADFNDIKPAANGTITFTMSKGANTPVGYVNAITIKSFYTDSTRPVKPASLQASYVADQGVKLIWNDVAYNETKYQVYRSLGSGGGFTLIADNLAINTESYTDNSVSGNTGYFYFVQAVNNSGASVPSDTASIVTANKVPSITPIANVSIKNNQQKNIDIVATDDSADNIELSVENLPSFATFTDNGNGTGRISLNPANGITGRFDNVTVTATDNNNTSGSVSFSITVTDQNIQSVYINFSNGATAPSPWNNFTAWPSANAGISALKDDENNTTGISLKLLNGFQGNIAGGMQPGTDYNLYPQEVVRTGEYEGSSRIDSMKISGLDQTKKYNFVFFNSHDDGLNGNTRFEINGRAVTLDAAYNINKTVQLNGITPNSAGEVTIKVSKAAGADYAYINSLVIQSYSSSLQLLAPADLFIKDVTKNTVKLQWADRSFDETGFEIWRASDSNAVYTLQKTVAANITEFTDSNLLSGKTYYYSVKAVKSGAQSGFCNVVAATTYTQVIYVNFTFQNQANVPWNNTSALPEDGLTWNNLLDDAGIPSSINLQQKGVFAGIYAPGMNTGNNSGVFPDKVLADSYGLFTGQSATMKVTGLNVNLKYDFTFFASSQAGGDVNSGYTVNGKKAVLNASLNTKGTITVYNVQPDENGEAIITIAPNTLTSQFGLLGALLIKEHEASGNAPSTDHTSAAATPIAAVSKAAGTSSLQAADIITENKVVAYPNPFVNDFTVNLSLSKPDNIRIELYSINGLLILNKNIGNLPEGKHSFKINPDVSIKPGTYILKVLHRNTNAASYFKLLKQ</sequence>
<dbReference type="InterPro" id="IPR015919">
    <property type="entry name" value="Cadherin-like_sf"/>
</dbReference>
<gene>
    <name evidence="5" type="ORF">SAMN05444277_11113</name>
</gene>
<dbReference type="InterPro" id="IPR029058">
    <property type="entry name" value="AB_hydrolase_fold"/>
</dbReference>
<dbReference type="PROSITE" id="PS51820">
    <property type="entry name" value="PA14"/>
    <property type="match status" value="1"/>
</dbReference>
<dbReference type="PANTHER" id="PTHR13817:SF173">
    <property type="entry name" value="FRAZZLED"/>
    <property type="match status" value="1"/>
</dbReference>
<dbReference type="SMART" id="SM00758">
    <property type="entry name" value="PA14"/>
    <property type="match status" value="1"/>
</dbReference>
<dbReference type="Pfam" id="PF07691">
    <property type="entry name" value="PA14"/>
    <property type="match status" value="1"/>
</dbReference>
<dbReference type="Proteomes" id="UP000199031">
    <property type="component" value="Unassembled WGS sequence"/>
</dbReference>
<dbReference type="InterPro" id="IPR026444">
    <property type="entry name" value="Secre_tail"/>
</dbReference>
<dbReference type="SUPFAM" id="SSF49265">
    <property type="entry name" value="Fibronectin type III"/>
    <property type="match status" value="4"/>
</dbReference>
<dbReference type="CDD" id="cd00063">
    <property type="entry name" value="FN3"/>
    <property type="match status" value="6"/>
</dbReference>
<keyword evidence="6" id="KW-1185">Reference proteome</keyword>
<dbReference type="RefSeq" id="WP_090660834.1">
    <property type="nucleotide sequence ID" value="NZ_FOXQ01000011.1"/>
</dbReference>
<dbReference type="SUPFAM" id="SSF49313">
    <property type="entry name" value="Cadherin-like"/>
    <property type="match status" value="3"/>
</dbReference>
<dbReference type="SUPFAM" id="SSF53474">
    <property type="entry name" value="alpha/beta-Hydrolases"/>
    <property type="match status" value="1"/>
</dbReference>
<dbReference type="EMBL" id="FOXQ01000011">
    <property type="protein sequence ID" value="SFQ40274.1"/>
    <property type="molecule type" value="Genomic_DNA"/>
</dbReference>
<dbReference type="SMART" id="SM00060">
    <property type="entry name" value="FN3"/>
    <property type="match status" value="7"/>
</dbReference>
<feature type="chain" id="PRO_5011688098" evidence="2">
    <location>
        <begin position="26"/>
        <end position="2110"/>
    </location>
</feature>
<dbReference type="Gene3D" id="3.40.50.1820">
    <property type="entry name" value="alpha/beta hydrolase"/>
    <property type="match status" value="1"/>
</dbReference>
<dbReference type="GO" id="GO:0016020">
    <property type="term" value="C:membrane"/>
    <property type="evidence" value="ECO:0007669"/>
    <property type="project" value="InterPro"/>
</dbReference>
<dbReference type="InterPro" id="IPR050964">
    <property type="entry name" value="Striated_Muscle_Regulatory"/>
</dbReference>
<dbReference type="PANTHER" id="PTHR13817">
    <property type="entry name" value="TITIN"/>
    <property type="match status" value="1"/>
</dbReference>
<dbReference type="InterPro" id="IPR013783">
    <property type="entry name" value="Ig-like_fold"/>
</dbReference>
<feature type="domain" description="Fibronectin type-III" evidence="3">
    <location>
        <begin position="458"/>
        <end position="552"/>
    </location>
</feature>
<dbReference type="Gene3D" id="2.60.40.10">
    <property type="entry name" value="Immunoglobulins"/>
    <property type="match status" value="9"/>
</dbReference>
<feature type="domain" description="Fibronectin type-III" evidence="3">
    <location>
        <begin position="557"/>
        <end position="643"/>
    </location>
</feature>
<dbReference type="Pfam" id="PF05345">
    <property type="entry name" value="He_PIG"/>
    <property type="match status" value="2"/>
</dbReference>
<dbReference type="CDD" id="cd11304">
    <property type="entry name" value="Cadherin_repeat"/>
    <property type="match status" value="1"/>
</dbReference>
<feature type="domain" description="Fibronectin type-III" evidence="3">
    <location>
        <begin position="800"/>
        <end position="889"/>
    </location>
</feature>
<evidence type="ECO:0000259" key="4">
    <source>
        <dbReference type="PROSITE" id="PS51820"/>
    </source>
</evidence>
<dbReference type="OrthoDB" id="5485925at2"/>